<feature type="compositionally biased region" description="Gly residues" evidence="1">
    <location>
        <begin position="1"/>
        <end position="10"/>
    </location>
</feature>
<proteinExistence type="predicted"/>
<feature type="compositionally biased region" description="Low complexity" evidence="1">
    <location>
        <begin position="152"/>
        <end position="161"/>
    </location>
</feature>
<feature type="compositionally biased region" description="Polar residues" evidence="1">
    <location>
        <begin position="244"/>
        <end position="273"/>
    </location>
</feature>
<feature type="compositionally biased region" description="Pro residues" evidence="1">
    <location>
        <begin position="135"/>
        <end position="151"/>
    </location>
</feature>
<evidence type="ECO:0008006" key="3">
    <source>
        <dbReference type="Google" id="ProtNLM"/>
    </source>
</evidence>
<feature type="region of interest" description="Disordered" evidence="1">
    <location>
        <begin position="1"/>
        <end position="23"/>
    </location>
</feature>
<reference evidence="2" key="1">
    <citation type="submission" date="2015-07" db="EMBL/GenBank/DDBJ databases">
        <title>Transcriptome Assembly of Anthurium amnicola.</title>
        <authorList>
            <person name="Suzuki J."/>
        </authorList>
    </citation>
    <scope>NUCLEOTIDE SEQUENCE</scope>
</reference>
<feature type="compositionally biased region" description="Low complexity" evidence="1">
    <location>
        <begin position="209"/>
        <end position="218"/>
    </location>
</feature>
<dbReference type="PANTHER" id="PTHR35117:SF1">
    <property type="entry name" value="MYOSIN-M HEAVY PROTEIN"/>
    <property type="match status" value="1"/>
</dbReference>
<protein>
    <recommendedName>
        <fullName evidence="3">LisH domain-containing protein</fullName>
    </recommendedName>
</protein>
<feature type="compositionally biased region" description="Low complexity" evidence="1">
    <location>
        <begin position="287"/>
        <end position="305"/>
    </location>
</feature>
<evidence type="ECO:0000313" key="2">
    <source>
        <dbReference type="EMBL" id="JAT65659.1"/>
    </source>
</evidence>
<organism evidence="2">
    <name type="scientific">Anthurium amnicola</name>
    <dbReference type="NCBI Taxonomy" id="1678845"/>
    <lineage>
        <taxon>Eukaryota</taxon>
        <taxon>Viridiplantae</taxon>
        <taxon>Streptophyta</taxon>
        <taxon>Embryophyta</taxon>
        <taxon>Tracheophyta</taxon>
        <taxon>Spermatophyta</taxon>
        <taxon>Magnoliopsida</taxon>
        <taxon>Liliopsida</taxon>
        <taxon>Araceae</taxon>
        <taxon>Pothoideae</taxon>
        <taxon>Potheae</taxon>
        <taxon>Anthurium</taxon>
    </lineage>
</organism>
<dbReference type="EMBL" id="GDJX01002277">
    <property type="protein sequence ID" value="JAT65659.1"/>
    <property type="molecule type" value="Transcribed_RNA"/>
</dbReference>
<gene>
    <name evidence="2" type="ORF">g.42771</name>
</gene>
<name>A0A1D1ZFI1_9ARAE</name>
<feature type="region of interest" description="Disordered" evidence="1">
    <location>
        <begin position="114"/>
        <end position="165"/>
    </location>
</feature>
<accession>A0A1D1ZFI1</accession>
<dbReference type="AlphaFoldDB" id="A0A1D1ZFI1"/>
<dbReference type="PANTHER" id="PTHR35117">
    <property type="entry name" value="MYOSIN-M HEAVY PROTEIN"/>
    <property type="match status" value="1"/>
</dbReference>
<feature type="region of interest" description="Disordered" evidence="1">
    <location>
        <begin position="193"/>
        <end position="322"/>
    </location>
</feature>
<sequence length="535" mass="56579">PSPSGPGVGMGKQQEEGEVMKQGKGKVTPVQIAFIVDRYLADNGFTATLASLRSEAADLLSRTRSREAPRGLLSLAEILDDYVTLKEQRIVLDHDKLRVEALLRGIHDAVQAYHHHHHHLPPAGTGGHVGAAAPPSLPPPPSLPTPPPHPPATASLPTPSNTSPPGPMVCSVPVFRSPPPVVPNNVVQFGTFSTPTGSASSNNKRKNSKPVLKAPAAPKKCRGRSQTEVSTCEGILPPSHFGGANSTEKTVQKLSSDNLESVTHQSTNPSVQGSAVAKSLFKKVPDQKASSTSPKTPPKASSSQADKMASPSESLSISHCPGTDTFKEVTPSKCSVISSRTVVVSPLKNNGYYTVEKSYCISSSPMKPNPRRQCKRDNVKGRLDFDDADMPNCSTNPAATEISNSSTDDAIKDIFDLDLPDLDIDFSFSDLLVNIDLECGELGKSCHLASESSTDFISGSEVESGGGCLEMNEEESGPLSCVSGYICEKGMNVVEGTGRDTVTSVKAITKRITILSPSKSGRSPCLELVGKQNDG</sequence>
<feature type="non-terminal residue" evidence="2">
    <location>
        <position position="1"/>
    </location>
</feature>
<evidence type="ECO:0000256" key="1">
    <source>
        <dbReference type="SAM" id="MobiDB-lite"/>
    </source>
</evidence>